<comment type="caution">
    <text evidence="3">The sequence shown here is derived from an EMBL/GenBank/DDBJ whole genome shotgun (WGS) entry which is preliminary data.</text>
</comment>
<protein>
    <submittedName>
        <fullName evidence="3">Uncharacterized protein</fullName>
    </submittedName>
</protein>
<evidence type="ECO:0000256" key="1">
    <source>
        <dbReference type="SAM" id="Coils"/>
    </source>
</evidence>
<keyword evidence="1" id="KW-0175">Coiled coil</keyword>
<keyword evidence="4" id="KW-1185">Reference proteome</keyword>
<evidence type="ECO:0000313" key="3">
    <source>
        <dbReference type="EMBL" id="PIK46361.1"/>
    </source>
</evidence>
<reference evidence="3 4" key="1">
    <citation type="journal article" date="2017" name="PLoS Biol.">
        <title>The sea cucumber genome provides insights into morphological evolution and visceral regeneration.</title>
        <authorList>
            <person name="Zhang X."/>
            <person name="Sun L."/>
            <person name="Yuan J."/>
            <person name="Sun Y."/>
            <person name="Gao Y."/>
            <person name="Zhang L."/>
            <person name="Li S."/>
            <person name="Dai H."/>
            <person name="Hamel J.F."/>
            <person name="Liu C."/>
            <person name="Yu Y."/>
            <person name="Liu S."/>
            <person name="Lin W."/>
            <person name="Guo K."/>
            <person name="Jin S."/>
            <person name="Xu P."/>
            <person name="Storey K.B."/>
            <person name="Huan P."/>
            <person name="Zhang T."/>
            <person name="Zhou Y."/>
            <person name="Zhang J."/>
            <person name="Lin C."/>
            <person name="Li X."/>
            <person name="Xing L."/>
            <person name="Huo D."/>
            <person name="Sun M."/>
            <person name="Wang L."/>
            <person name="Mercier A."/>
            <person name="Li F."/>
            <person name="Yang H."/>
            <person name="Xiang J."/>
        </authorList>
    </citation>
    <scope>NUCLEOTIDE SEQUENCE [LARGE SCALE GENOMIC DNA]</scope>
    <source>
        <strain evidence="3">Shaxun</strain>
        <tissue evidence="3">Muscle</tissue>
    </source>
</reference>
<feature type="region of interest" description="Disordered" evidence="2">
    <location>
        <begin position="237"/>
        <end position="263"/>
    </location>
</feature>
<name>A0A2G8KED3_STIJA</name>
<evidence type="ECO:0000313" key="4">
    <source>
        <dbReference type="Proteomes" id="UP000230750"/>
    </source>
</evidence>
<accession>A0A2G8KED3</accession>
<feature type="non-terminal residue" evidence="3">
    <location>
        <position position="1"/>
    </location>
</feature>
<feature type="compositionally biased region" description="Low complexity" evidence="2">
    <location>
        <begin position="407"/>
        <end position="419"/>
    </location>
</feature>
<sequence length="569" mass="64170">VGYIMSLRDRSPEPEGGLSELDKILQNLELDNRKESQLLEKEHQQILALEKTNKEKQDGIQRMNEALDKADEDAKALHKQFRQNKENVESLRKHADVLSCHGDTLEIKLQKVREKIEIARDERTTKLNHYQSIWENYKEKYESSPQAHRWKSCHQEAEHGLRDLMEQADAVKKLTEAIEDGERKLKLATEKKENWKTWIIELAKTKVSASMTLQEADLTQKRNTELKAEIEAARQKKEAERAAKEAQERQLGSTEEKEITHVDESAASNPKVANIVCQPESTPRHRFQIPQLFIPQSPRLISQNSTPRAAPSPIAPPPGTFIEIPQATQRFNAATIRTPTLTKPPSLIKNFPVLSKDPPQMKQPMLGAHTESHEVNSPSIDEEHEAPTQETDEVTMETDANSSQSYIPETPSSTPTTPGIDPPPHPKGTDDTQTQEELSLSQMRERICNLPRSPGFQFARRPMYDQQEEQPFSPTQNAQNASDTFLSSFFGQTGSASPCVPTDSVMSMFGSPVVGESSDDNFMSLFGPSSSNSRPVETPLKRSRRLLLSRSIHALLHICGNRSDFILII</sequence>
<dbReference type="AlphaFoldDB" id="A0A2G8KED3"/>
<gene>
    <name evidence="3" type="ORF">BSL78_16782</name>
</gene>
<proteinExistence type="predicted"/>
<feature type="coiled-coil region" evidence="1">
    <location>
        <begin position="18"/>
        <end position="122"/>
    </location>
</feature>
<feature type="non-terminal residue" evidence="3">
    <location>
        <position position="569"/>
    </location>
</feature>
<dbReference type="InterPro" id="IPR031380">
    <property type="entry name" value="SIX6OS1"/>
</dbReference>
<organism evidence="3 4">
    <name type="scientific">Stichopus japonicus</name>
    <name type="common">Sea cucumber</name>
    <dbReference type="NCBI Taxonomy" id="307972"/>
    <lineage>
        <taxon>Eukaryota</taxon>
        <taxon>Metazoa</taxon>
        <taxon>Echinodermata</taxon>
        <taxon>Eleutherozoa</taxon>
        <taxon>Echinozoa</taxon>
        <taxon>Holothuroidea</taxon>
        <taxon>Aspidochirotacea</taxon>
        <taxon>Aspidochirotida</taxon>
        <taxon>Stichopodidae</taxon>
        <taxon>Apostichopus</taxon>
    </lineage>
</organism>
<dbReference type="EMBL" id="MRZV01000650">
    <property type="protein sequence ID" value="PIK46361.1"/>
    <property type="molecule type" value="Genomic_DNA"/>
</dbReference>
<feature type="coiled-coil region" evidence="1">
    <location>
        <begin position="164"/>
        <end position="191"/>
    </location>
</feature>
<dbReference type="Pfam" id="PF15676">
    <property type="entry name" value="S6OS1"/>
    <property type="match status" value="1"/>
</dbReference>
<dbReference type="Proteomes" id="UP000230750">
    <property type="component" value="Unassembled WGS sequence"/>
</dbReference>
<evidence type="ECO:0000256" key="2">
    <source>
        <dbReference type="SAM" id="MobiDB-lite"/>
    </source>
</evidence>
<feature type="region of interest" description="Disordered" evidence="2">
    <location>
        <begin position="352"/>
        <end position="437"/>
    </location>
</feature>
<dbReference type="OrthoDB" id="6022714at2759"/>
<feature type="compositionally biased region" description="Acidic residues" evidence="2">
    <location>
        <begin position="380"/>
        <end position="396"/>
    </location>
</feature>